<dbReference type="Pfam" id="PF26495">
    <property type="entry name" value="DUF8161_C"/>
    <property type="match status" value="1"/>
</dbReference>
<dbReference type="InterPro" id="IPR059014">
    <property type="entry name" value="DUF8161_C"/>
</dbReference>
<dbReference type="AlphaFoldDB" id="L9WIB5"/>
<protein>
    <recommendedName>
        <fullName evidence="2">DUF8161 domain-containing protein</fullName>
    </recommendedName>
</protein>
<reference evidence="3 4" key="1">
    <citation type="journal article" date="2014" name="PLoS Genet.">
        <title>Phylogenetically driven sequencing of extremely halophilic archaea reveals strategies for static and dynamic osmo-response.</title>
        <authorList>
            <person name="Becker E.A."/>
            <person name="Seitzer P.M."/>
            <person name="Tritt A."/>
            <person name="Larsen D."/>
            <person name="Krusor M."/>
            <person name="Yao A.I."/>
            <person name="Wu D."/>
            <person name="Madern D."/>
            <person name="Eisen J.A."/>
            <person name="Darling A.E."/>
            <person name="Facciotti M.T."/>
        </authorList>
    </citation>
    <scope>NUCLEOTIDE SEQUENCE [LARGE SCALE GENOMIC DNA]</scope>
    <source>
        <strain evidence="3 4">JCM 14089</strain>
    </source>
</reference>
<name>L9WIB5_9EURY</name>
<organism evidence="3 4">
    <name type="scientific">Natronorubrum sulfidifaciens JCM 14089</name>
    <dbReference type="NCBI Taxonomy" id="1230460"/>
    <lineage>
        <taxon>Archaea</taxon>
        <taxon>Methanobacteriati</taxon>
        <taxon>Methanobacteriota</taxon>
        <taxon>Stenosarchaea group</taxon>
        <taxon>Halobacteria</taxon>
        <taxon>Halobacteriales</taxon>
        <taxon>Natrialbaceae</taxon>
        <taxon>Natronorubrum</taxon>
    </lineage>
</organism>
<sequence length="82" mass="9307">MVDDVDPENPRPEGHYPRFKNNEWHYVPDELAQTISLGPAGDGEEGEQVDLDRAVPNPRGEPCHKYCWAEYTGAPEWFSGHV</sequence>
<keyword evidence="4" id="KW-1185">Reference proteome</keyword>
<dbReference type="Proteomes" id="UP000011661">
    <property type="component" value="Unassembled WGS sequence"/>
</dbReference>
<dbReference type="EMBL" id="AOHX01000005">
    <property type="protein sequence ID" value="ELY49189.1"/>
    <property type="molecule type" value="Genomic_DNA"/>
</dbReference>
<evidence type="ECO:0000313" key="4">
    <source>
        <dbReference type="Proteomes" id="UP000011661"/>
    </source>
</evidence>
<feature type="domain" description="DUF8161" evidence="2">
    <location>
        <begin position="46"/>
        <end position="73"/>
    </location>
</feature>
<evidence type="ECO:0000256" key="1">
    <source>
        <dbReference type="SAM" id="MobiDB-lite"/>
    </source>
</evidence>
<proteinExistence type="predicted"/>
<gene>
    <name evidence="3" type="ORF">C495_01010</name>
</gene>
<dbReference type="eggNOG" id="arCOG06157">
    <property type="taxonomic scope" value="Archaea"/>
</dbReference>
<feature type="region of interest" description="Disordered" evidence="1">
    <location>
        <begin position="1"/>
        <end position="20"/>
    </location>
</feature>
<feature type="compositionally biased region" description="Basic and acidic residues" evidence="1">
    <location>
        <begin position="8"/>
        <end position="20"/>
    </location>
</feature>
<evidence type="ECO:0000313" key="3">
    <source>
        <dbReference type="EMBL" id="ELY49189.1"/>
    </source>
</evidence>
<comment type="caution">
    <text evidence="3">The sequence shown here is derived from an EMBL/GenBank/DDBJ whole genome shotgun (WGS) entry which is preliminary data.</text>
</comment>
<dbReference type="OrthoDB" id="216831at2157"/>
<evidence type="ECO:0000259" key="2">
    <source>
        <dbReference type="Pfam" id="PF26495"/>
    </source>
</evidence>
<accession>L9WIB5</accession>
<dbReference type="PATRIC" id="fig|1230460.4.peg.216"/>